<dbReference type="GeneID" id="22911018"/>
<dbReference type="EMBL" id="AFNH02000155">
    <property type="protein sequence ID" value="EZG80614.1"/>
    <property type="molecule type" value="Genomic_DNA"/>
</dbReference>
<organism evidence="1 2">
    <name type="scientific">Gregarina niphandrodes</name>
    <name type="common">Septate eugregarine</name>
    <dbReference type="NCBI Taxonomy" id="110365"/>
    <lineage>
        <taxon>Eukaryota</taxon>
        <taxon>Sar</taxon>
        <taxon>Alveolata</taxon>
        <taxon>Apicomplexa</taxon>
        <taxon>Conoidasida</taxon>
        <taxon>Gregarinasina</taxon>
        <taxon>Eugregarinorida</taxon>
        <taxon>Gregarinidae</taxon>
        <taxon>Gregarina</taxon>
    </lineage>
</organism>
<dbReference type="RefSeq" id="XP_011134290.1">
    <property type="nucleotide sequence ID" value="XM_011135988.1"/>
</dbReference>
<name>A0A023BBQ7_GRENI</name>
<reference evidence="1" key="1">
    <citation type="submission" date="2013-12" db="EMBL/GenBank/DDBJ databases">
        <authorList>
            <person name="Omoto C.K."/>
            <person name="Sibley D."/>
            <person name="Venepally P."/>
            <person name="Hadjithomas M."/>
            <person name="Karamycheva S."/>
            <person name="Brunk B."/>
            <person name="Roos D."/>
            <person name="Caler E."/>
            <person name="Lorenzi H."/>
        </authorList>
    </citation>
    <scope>NUCLEOTIDE SEQUENCE</scope>
</reference>
<keyword evidence="2" id="KW-1185">Reference proteome</keyword>
<dbReference type="AlphaFoldDB" id="A0A023BBQ7"/>
<proteinExistence type="predicted"/>
<dbReference type="VEuPathDB" id="CryptoDB:GNI_021160"/>
<evidence type="ECO:0000313" key="2">
    <source>
        <dbReference type="Proteomes" id="UP000019763"/>
    </source>
</evidence>
<evidence type="ECO:0000313" key="1">
    <source>
        <dbReference type="EMBL" id="EZG80614.1"/>
    </source>
</evidence>
<accession>A0A023BBQ7</accession>
<protein>
    <submittedName>
        <fullName evidence="1">Uncharacterized protein</fullName>
    </submittedName>
</protein>
<feature type="non-terminal residue" evidence="1">
    <location>
        <position position="179"/>
    </location>
</feature>
<sequence length="179" mass="20189">MEKLKVVPDAAAFSTVRLYGDQVGSHFVGLPAMSAEEIRKLDVISRLFELFLKTERGPKMFLSLGMQVRAASFDVINIFGIELAASLHRTLGKEWFGQVVQVARQLFDRPESRRLSDPCFLGCFLRLFNAYINGSCMGFCRSLRLPVQDWETKDRLDPVSEGLDFFGRLPGLNFQPPPA</sequence>
<gene>
    <name evidence="1" type="ORF">GNI_021160</name>
</gene>
<dbReference type="Proteomes" id="UP000019763">
    <property type="component" value="Unassembled WGS sequence"/>
</dbReference>
<comment type="caution">
    <text evidence="1">The sequence shown here is derived from an EMBL/GenBank/DDBJ whole genome shotgun (WGS) entry which is preliminary data.</text>
</comment>